<evidence type="ECO:0000313" key="4">
    <source>
        <dbReference type="Proteomes" id="UP000683360"/>
    </source>
</evidence>
<dbReference type="InterPro" id="IPR018378">
    <property type="entry name" value="C-type_lectin_CS"/>
</dbReference>
<dbReference type="PROSITE" id="PS50041">
    <property type="entry name" value="C_TYPE_LECTIN_2"/>
    <property type="match status" value="1"/>
</dbReference>
<dbReference type="Proteomes" id="UP000683360">
    <property type="component" value="Unassembled WGS sequence"/>
</dbReference>
<dbReference type="EMBL" id="CAJPWZ010001582">
    <property type="protein sequence ID" value="CAG2217967.1"/>
    <property type="molecule type" value="Genomic_DNA"/>
</dbReference>
<sequence>MNVIWNELTETKGEEIIECTNTEDNEKFPSLILLVVGDCDSYVPRPWNTTAFTTGLLNTVHGVNKYWYWIGLTNVQEGDFRWTYDQSELSFKNFQSGFPKTGSAGYKSNCVYFHPNRGQWIDTNCNSKTAYVCESNFCFLNKRGTTKGNRLIRSC</sequence>
<comment type="caution">
    <text evidence="3">The sequence shown here is derived from an EMBL/GenBank/DDBJ whole genome shotgun (WGS) entry which is preliminary data.</text>
</comment>
<dbReference type="InterPro" id="IPR016187">
    <property type="entry name" value="CTDL_fold"/>
</dbReference>
<dbReference type="InterPro" id="IPR001304">
    <property type="entry name" value="C-type_lectin-like"/>
</dbReference>
<keyword evidence="4" id="KW-1185">Reference proteome</keyword>
<gene>
    <name evidence="3" type="ORF">MEDL_31583</name>
</gene>
<evidence type="ECO:0000259" key="2">
    <source>
        <dbReference type="PROSITE" id="PS50041"/>
    </source>
</evidence>
<keyword evidence="1" id="KW-1015">Disulfide bond</keyword>
<evidence type="ECO:0000256" key="1">
    <source>
        <dbReference type="ARBA" id="ARBA00023157"/>
    </source>
</evidence>
<dbReference type="Pfam" id="PF00059">
    <property type="entry name" value="Lectin_C"/>
    <property type="match status" value="1"/>
</dbReference>
<dbReference type="AlphaFoldDB" id="A0A8S3SIK9"/>
<name>A0A8S3SIK9_MYTED</name>
<dbReference type="OrthoDB" id="6070468at2759"/>
<reference evidence="3" key="1">
    <citation type="submission" date="2021-03" db="EMBL/GenBank/DDBJ databases">
        <authorList>
            <person name="Bekaert M."/>
        </authorList>
    </citation>
    <scope>NUCLEOTIDE SEQUENCE</scope>
</reference>
<dbReference type="InterPro" id="IPR016186">
    <property type="entry name" value="C-type_lectin-like/link_sf"/>
</dbReference>
<dbReference type="Gene3D" id="3.10.100.10">
    <property type="entry name" value="Mannose-Binding Protein A, subunit A"/>
    <property type="match status" value="1"/>
</dbReference>
<organism evidence="3 4">
    <name type="scientific">Mytilus edulis</name>
    <name type="common">Blue mussel</name>
    <dbReference type="NCBI Taxonomy" id="6550"/>
    <lineage>
        <taxon>Eukaryota</taxon>
        <taxon>Metazoa</taxon>
        <taxon>Spiralia</taxon>
        <taxon>Lophotrochozoa</taxon>
        <taxon>Mollusca</taxon>
        <taxon>Bivalvia</taxon>
        <taxon>Autobranchia</taxon>
        <taxon>Pteriomorphia</taxon>
        <taxon>Mytilida</taxon>
        <taxon>Mytiloidea</taxon>
        <taxon>Mytilidae</taxon>
        <taxon>Mytilinae</taxon>
        <taxon>Mytilus</taxon>
    </lineage>
</organism>
<dbReference type="SUPFAM" id="SSF56436">
    <property type="entry name" value="C-type lectin-like"/>
    <property type="match status" value="1"/>
</dbReference>
<dbReference type="PROSITE" id="PS00615">
    <property type="entry name" value="C_TYPE_LECTIN_1"/>
    <property type="match status" value="1"/>
</dbReference>
<dbReference type="CDD" id="cd00037">
    <property type="entry name" value="CLECT"/>
    <property type="match status" value="1"/>
</dbReference>
<protein>
    <recommendedName>
        <fullName evidence="2">C-type lectin domain-containing protein</fullName>
    </recommendedName>
</protein>
<feature type="domain" description="C-type lectin" evidence="2">
    <location>
        <begin position="68"/>
        <end position="134"/>
    </location>
</feature>
<accession>A0A8S3SIK9</accession>
<evidence type="ECO:0000313" key="3">
    <source>
        <dbReference type="EMBL" id="CAG2217967.1"/>
    </source>
</evidence>
<proteinExistence type="predicted"/>